<dbReference type="GO" id="GO:0005829">
    <property type="term" value="C:cytosol"/>
    <property type="evidence" value="ECO:0007669"/>
    <property type="project" value="TreeGrafter"/>
</dbReference>
<dbReference type="PANTHER" id="PTHR11739:SF4">
    <property type="entry name" value="CITRATE SYNTHASE, PEROXISOMAL"/>
    <property type="match status" value="1"/>
</dbReference>
<dbReference type="InterPro" id="IPR002020">
    <property type="entry name" value="Citrate_synthase"/>
</dbReference>
<dbReference type="GO" id="GO:0036440">
    <property type="term" value="F:citrate synthase activity"/>
    <property type="evidence" value="ECO:0007669"/>
    <property type="project" value="UniProtKB-EC"/>
</dbReference>
<organism evidence="8 9">
    <name type="scientific">Falsibacillus pallidus</name>
    <dbReference type="NCBI Taxonomy" id="493781"/>
    <lineage>
        <taxon>Bacteria</taxon>
        <taxon>Bacillati</taxon>
        <taxon>Bacillota</taxon>
        <taxon>Bacilli</taxon>
        <taxon>Bacillales</taxon>
        <taxon>Bacillaceae</taxon>
        <taxon>Falsibacillus</taxon>
    </lineage>
</organism>
<sequence>MNQGLKGIVAAQTAISYIDGNKGHLVYRGFDAKKIALEFSFEEAAYLLWYGQKPNQAQLADLADALKSHRTLPGYLMDIIDTLPQDMDLMGVIRTAVSALGDASFEWMPTTEQAIKLTGIIPSIIAYRKRKLANKPYVAPNEELNHVANYLYMLTGEMPLPAHISALETYMILTLEHGMNASTFSARVTISTESDMASAVTSAIGTMKGPLHGGAPSGVTQMLNDIKSEERAEKWLREKIENGERLMGFGHRVYKTTDPRAEALREKAMEVSGQDKWLDLALHVEKLAAKLLAEYKPGRNLYANVEFYAAAVMRAIDMDDALFTPTFTASRVVGWSAHVIEQAEHNTIFRPNSEYIGHLPEFE</sequence>
<evidence type="ECO:0000256" key="7">
    <source>
        <dbReference type="RuleBase" id="RU003406"/>
    </source>
</evidence>
<evidence type="ECO:0000256" key="5">
    <source>
        <dbReference type="PIRNR" id="PIRNR001369"/>
    </source>
</evidence>
<dbReference type="GO" id="GO:0005975">
    <property type="term" value="P:carbohydrate metabolic process"/>
    <property type="evidence" value="ECO:0007669"/>
    <property type="project" value="TreeGrafter"/>
</dbReference>
<dbReference type="UniPathway" id="UPA00223"/>
<evidence type="ECO:0000256" key="3">
    <source>
        <dbReference type="ARBA" id="ARBA00022679"/>
    </source>
</evidence>
<evidence type="ECO:0000313" key="8">
    <source>
        <dbReference type="EMBL" id="RDI43237.1"/>
    </source>
</evidence>
<protein>
    <recommendedName>
        <fullName evidence="5">Citrate synthase</fullName>
    </recommendedName>
</protein>
<feature type="active site" evidence="6">
    <location>
        <position position="251"/>
    </location>
</feature>
<dbReference type="Gene3D" id="1.10.580.10">
    <property type="entry name" value="Citrate Synthase, domain 1"/>
    <property type="match status" value="1"/>
</dbReference>
<accession>A0A370GHV3</accession>
<dbReference type="AlphaFoldDB" id="A0A370GHV3"/>
<dbReference type="Gene3D" id="1.10.230.10">
    <property type="entry name" value="Cytochrome P450-Terp, domain 2"/>
    <property type="match status" value="1"/>
</dbReference>
<dbReference type="EMBL" id="QQAY01000004">
    <property type="protein sequence ID" value="RDI43237.1"/>
    <property type="molecule type" value="Genomic_DNA"/>
</dbReference>
<dbReference type="Pfam" id="PF00285">
    <property type="entry name" value="Citrate_synt"/>
    <property type="match status" value="1"/>
</dbReference>
<dbReference type="Proteomes" id="UP000255326">
    <property type="component" value="Unassembled WGS sequence"/>
</dbReference>
<dbReference type="PANTHER" id="PTHR11739">
    <property type="entry name" value="CITRATE SYNTHASE"/>
    <property type="match status" value="1"/>
</dbReference>
<dbReference type="PIRSF" id="PIRSF001369">
    <property type="entry name" value="Citrate_synth"/>
    <property type="match status" value="1"/>
</dbReference>
<feature type="active site" evidence="6">
    <location>
        <position position="306"/>
    </location>
</feature>
<dbReference type="PROSITE" id="PS00480">
    <property type="entry name" value="CITRATE_SYNTHASE"/>
    <property type="match status" value="1"/>
</dbReference>
<dbReference type="RefSeq" id="WP_114745529.1">
    <property type="nucleotide sequence ID" value="NZ_QQAY01000004.1"/>
</dbReference>
<gene>
    <name evidence="8" type="ORF">DFR59_104292</name>
</gene>
<evidence type="ECO:0000256" key="2">
    <source>
        <dbReference type="ARBA" id="ARBA00010566"/>
    </source>
</evidence>
<dbReference type="SUPFAM" id="SSF48256">
    <property type="entry name" value="Citrate synthase"/>
    <property type="match status" value="1"/>
</dbReference>
<comment type="similarity">
    <text evidence="2 5 7">Belongs to the citrate synthase family.</text>
</comment>
<proteinExistence type="inferred from homology"/>
<name>A0A370GHV3_9BACI</name>
<dbReference type="OrthoDB" id="9800864at2"/>
<keyword evidence="9" id="KW-1185">Reference proteome</keyword>
<dbReference type="GO" id="GO:0006099">
    <property type="term" value="P:tricarboxylic acid cycle"/>
    <property type="evidence" value="ECO:0007669"/>
    <property type="project" value="UniProtKB-UniPathway"/>
</dbReference>
<evidence type="ECO:0000313" key="9">
    <source>
        <dbReference type="Proteomes" id="UP000255326"/>
    </source>
</evidence>
<comment type="caution">
    <text evidence="8">The sequence shown here is derived from an EMBL/GenBank/DDBJ whole genome shotgun (WGS) entry which is preliminary data.</text>
</comment>
<evidence type="ECO:0000256" key="1">
    <source>
        <dbReference type="ARBA" id="ARBA00005163"/>
    </source>
</evidence>
<comment type="pathway">
    <text evidence="1">Carbohydrate metabolism; tricarboxylic acid cycle.</text>
</comment>
<dbReference type="InterPro" id="IPR019810">
    <property type="entry name" value="Citrate_synthase_AS"/>
</dbReference>
<dbReference type="FunFam" id="1.10.230.10:FF:000007">
    <property type="entry name" value="Citrate synthase"/>
    <property type="match status" value="1"/>
</dbReference>
<dbReference type="InterPro" id="IPR036969">
    <property type="entry name" value="Citrate_synthase_sf"/>
</dbReference>
<reference evidence="8 9" key="1">
    <citation type="submission" date="2018-07" db="EMBL/GenBank/DDBJ databases">
        <title>Genomic Encyclopedia of Type Strains, Phase IV (KMG-IV): sequencing the most valuable type-strain genomes for metagenomic binning, comparative biology and taxonomic classification.</title>
        <authorList>
            <person name="Goeker M."/>
        </authorList>
    </citation>
    <scope>NUCLEOTIDE SEQUENCE [LARGE SCALE GENOMIC DNA]</scope>
    <source>
        <strain evidence="8 9">DSM 25281</strain>
    </source>
</reference>
<comment type="catalytic activity">
    <reaction evidence="4">
        <text>oxaloacetate + acetyl-CoA + H2O = citrate + CoA + H(+)</text>
        <dbReference type="Rhea" id="RHEA:16845"/>
        <dbReference type="ChEBI" id="CHEBI:15377"/>
        <dbReference type="ChEBI" id="CHEBI:15378"/>
        <dbReference type="ChEBI" id="CHEBI:16452"/>
        <dbReference type="ChEBI" id="CHEBI:16947"/>
        <dbReference type="ChEBI" id="CHEBI:57287"/>
        <dbReference type="ChEBI" id="CHEBI:57288"/>
        <dbReference type="EC" id="2.3.3.16"/>
    </reaction>
</comment>
<dbReference type="InterPro" id="IPR016143">
    <property type="entry name" value="Citrate_synth-like_sm_a-sub"/>
</dbReference>
<dbReference type="CDD" id="cd06109">
    <property type="entry name" value="BsCS-I_like"/>
    <property type="match status" value="1"/>
</dbReference>
<dbReference type="InterPro" id="IPR024176">
    <property type="entry name" value="Citrate_synthase_bac-typ"/>
</dbReference>
<evidence type="ECO:0000256" key="6">
    <source>
        <dbReference type="PIRSR" id="PIRSR001369-1"/>
    </source>
</evidence>
<evidence type="ECO:0000256" key="4">
    <source>
        <dbReference type="ARBA" id="ARBA00049288"/>
    </source>
</evidence>
<keyword evidence="3 5" id="KW-0808">Transferase</keyword>
<dbReference type="PRINTS" id="PR00143">
    <property type="entry name" value="CITRTSNTHASE"/>
</dbReference>
<dbReference type="InterPro" id="IPR016142">
    <property type="entry name" value="Citrate_synth-like_lrg_a-sub"/>
</dbReference>